<dbReference type="SMART" id="SM00499">
    <property type="entry name" value="AAI"/>
    <property type="match status" value="1"/>
</dbReference>
<dbReference type="InterPro" id="IPR016140">
    <property type="entry name" value="Bifunc_inhib/LTP/seed_store"/>
</dbReference>
<dbReference type="SUPFAM" id="SSF47699">
    <property type="entry name" value="Bifunctional inhibitor/lipid-transfer protein/seed storage 2S albumin"/>
    <property type="match status" value="1"/>
</dbReference>
<evidence type="ECO:0000256" key="2">
    <source>
        <dbReference type="ARBA" id="ARBA00022448"/>
    </source>
</evidence>
<dbReference type="Gene3D" id="1.10.110.10">
    <property type="entry name" value="Plant lipid-transfer and hydrophobic proteins"/>
    <property type="match status" value="1"/>
</dbReference>
<evidence type="ECO:0000256" key="4">
    <source>
        <dbReference type="RuleBase" id="RU000628"/>
    </source>
</evidence>
<dbReference type="AlphaFoldDB" id="A0A2N9I186"/>
<dbReference type="EMBL" id="OIVN01004569">
    <property type="protein sequence ID" value="SPD18168.1"/>
    <property type="molecule type" value="Genomic_DNA"/>
</dbReference>
<dbReference type="GO" id="GO:0008289">
    <property type="term" value="F:lipid binding"/>
    <property type="evidence" value="ECO:0007669"/>
    <property type="project" value="UniProtKB-KW"/>
</dbReference>
<dbReference type="PANTHER" id="PTHR33076">
    <property type="entry name" value="NON-SPECIFIC LIPID-TRANSFER PROTEIN 2-RELATED"/>
    <property type="match status" value="1"/>
</dbReference>
<dbReference type="InterPro" id="IPR000528">
    <property type="entry name" value="Plant_nsLTP"/>
</dbReference>
<dbReference type="Pfam" id="PF00234">
    <property type="entry name" value="Tryp_alpha_amyl"/>
    <property type="match status" value="1"/>
</dbReference>
<dbReference type="GO" id="GO:0006869">
    <property type="term" value="P:lipid transport"/>
    <property type="evidence" value="ECO:0007669"/>
    <property type="project" value="InterPro"/>
</dbReference>
<comment type="function">
    <text evidence="4">Plant non-specific lipid-transfer proteins transfer phospholipids as well as galactolipids across membranes. May play a role in wax or cutin deposition in the cell walls of expanding epidermal cells and certain secretory tissues.</text>
</comment>
<reference evidence="7" key="1">
    <citation type="submission" date="2018-02" db="EMBL/GenBank/DDBJ databases">
        <authorList>
            <person name="Cohen D.B."/>
            <person name="Kent A.D."/>
        </authorList>
    </citation>
    <scope>NUCLEOTIDE SEQUENCE</scope>
</reference>
<dbReference type="PROSITE" id="PS00597">
    <property type="entry name" value="PLANT_LTP"/>
    <property type="match status" value="1"/>
</dbReference>
<organism evidence="7">
    <name type="scientific">Fagus sylvatica</name>
    <name type="common">Beechnut</name>
    <dbReference type="NCBI Taxonomy" id="28930"/>
    <lineage>
        <taxon>Eukaryota</taxon>
        <taxon>Viridiplantae</taxon>
        <taxon>Streptophyta</taxon>
        <taxon>Embryophyta</taxon>
        <taxon>Tracheophyta</taxon>
        <taxon>Spermatophyta</taxon>
        <taxon>Magnoliopsida</taxon>
        <taxon>eudicotyledons</taxon>
        <taxon>Gunneridae</taxon>
        <taxon>Pentapetalae</taxon>
        <taxon>rosids</taxon>
        <taxon>fabids</taxon>
        <taxon>Fagales</taxon>
        <taxon>Fagaceae</taxon>
        <taxon>Fagus</taxon>
    </lineage>
</organism>
<dbReference type="InterPro" id="IPR036312">
    <property type="entry name" value="Bifun_inhib/LTP/seed_sf"/>
</dbReference>
<gene>
    <name evidence="7" type="ORF">FSB_LOCUS46050</name>
</gene>
<evidence type="ECO:0000256" key="3">
    <source>
        <dbReference type="ARBA" id="ARBA00023157"/>
    </source>
</evidence>
<feature type="chain" id="PRO_5014712008" description="Non-specific lipid-transfer protein" evidence="5">
    <location>
        <begin position="27"/>
        <end position="118"/>
    </location>
</feature>
<keyword evidence="5" id="KW-0732">Signal</keyword>
<evidence type="ECO:0000256" key="1">
    <source>
        <dbReference type="ARBA" id="ARBA00009748"/>
    </source>
</evidence>
<dbReference type="FunFam" id="1.10.110.10:FF:000002">
    <property type="entry name" value="Non-specific lipid-transfer protein"/>
    <property type="match status" value="1"/>
</dbReference>
<accession>A0A2N9I186</accession>
<dbReference type="CDD" id="cd01960">
    <property type="entry name" value="nsLTP1"/>
    <property type="match status" value="1"/>
</dbReference>
<keyword evidence="3" id="KW-1015">Disulfide bond</keyword>
<keyword evidence="4" id="KW-0446">Lipid-binding</keyword>
<comment type="similarity">
    <text evidence="1 4">Belongs to the plant LTP family.</text>
</comment>
<evidence type="ECO:0000313" key="7">
    <source>
        <dbReference type="EMBL" id="SPD18168.1"/>
    </source>
</evidence>
<evidence type="ECO:0000259" key="6">
    <source>
        <dbReference type="SMART" id="SM00499"/>
    </source>
</evidence>
<proteinExistence type="inferred from homology"/>
<name>A0A2N9I186_FAGSY</name>
<feature type="domain" description="Bifunctional inhibitor/plant lipid transfer protein/seed storage helical" evidence="6">
    <location>
        <begin position="30"/>
        <end position="114"/>
    </location>
</feature>
<sequence length="118" mass="11949">MANSLVLKLTCLVFMCMVMSAPLAQAAITCGAVQSYLIGCITFLRSGGTPSAACCNGVRSLNNAAKTTPDRQAACECLKTAAGSISGLSPANAAALPGKCGVNVPYKISTSTNCKNVK</sequence>
<dbReference type="PRINTS" id="PR00382">
    <property type="entry name" value="LIPIDTRNSFER"/>
</dbReference>
<keyword evidence="2 4" id="KW-0813">Transport</keyword>
<feature type="signal peptide" evidence="5">
    <location>
        <begin position="1"/>
        <end position="26"/>
    </location>
</feature>
<protein>
    <recommendedName>
        <fullName evidence="4">Non-specific lipid-transfer protein</fullName>
    </recommendedName>
</protein>
<evidence type="ECO:0000256" key="5">
    <source>
        <dbReference type="SAM" id="SignalP"/>
    </source>
</evidence>